<dbReference type="InterPro" id="IPR001810">
    <property type="entry name" value="F-box_dom"/>
</dbReference>
<dbReference type="Gramene" id="TVU05372">
    <property type="protein sequence ID" value="TVU05372"/>
    <property type="gene ID" value="EJB05_48531"/>
</dbReference>
<feature type="non-terminal residue" evidence="2">
    <location>
        <position position="1"/>
    </location>
</feature>
<gene>
    <name evidence="2" type="ORF">EJB05_48531</name>
</gene>
<dbReference type="SUPFAM" id="SSF81383">
    <property type="entry name" value="F-box domain"/>
    <property type="match status" value="1"/>
</dbReference>
<dbReference type="EMBL" id="RWGY01000051">
    <property type="protein sequence ID" value="TVU05372.1"/>
    <property type="molecule type" value="Genomic_DNA"/>
</dbReference>
<dbReference type="Proteomes" id="UP000324897">
    <property type="component" value="Unassembled WGS sequence"/>
</dbReference>
<name>A0A5J9T233_9POAL</name>
<dbReference type="InterPro" id="IPR036047">
    <property type="entry name" value="F-box-like_dom_sf"/>
</dbReference>
<evidence type="ECO:0000259" key="1">
    <source>
        <dbReference type="PROSITE" id="PS50181"/>
    </source>
</evidence>
<dbReference type="InterPro" id="IPR017451">
    <property type="entry name" value="F-box-assoc_interact_dom"/>
</dbReference>
<dbReference type="InterPro" id="IPR013187">
    <property type="entry name" value="F-box-assoc_dom_typ3"/>
</dbReference>
<dbReference type="SMART" id="SM00256">
    <property type="entry name" value="FBOX"/>
    <property type="match status" value="1"/>
</dbReference>
<dbReference type="SUPFAM" id="SSF101898">
    <property type="entry name" value="NHL repeat"/>
    <property type="match status" value="1"/>
</dbReference>
<sequence length="376" mass="42178">MAEEDLTLPTDAFVEILLRLPTSARRRFRLVCKRWRDIIDERTPERQARSQILAFISDDGRSHALVFDKDKDGCPRHEWTYNSSFPNGNVYMVSTCNGLICLQDIDHTADSTVSTITVANPITGDTMMLPPVPTASDSSMSRGRYGFGYHPTTGQYKVVHVTSGGPPRRDTVHVFTLGDLAWREPFLSGNCYPFGRIVTVDGSTYWIALSTDWRESKVMALDLKDERLMSLEVPPAMWNAWGIREVWCNVTNVHGRLGVAIEHITTAVMRVEVWVLEGGAREAPPRWSQSYTLIESGAPRNSIVAAPHLTHGQYVLSISSDWKRMYRLKLGDSKNRCGKGMQLRPSEGAELILCGEMDGVADIFAYVETREPLPSI</sequence>
<feature type="domain" description="F-box" evidence="1">
    <location>
        <begin position="2"/>
        <end position="51"/>
    </location>
</feature>
<keyword evidence="3" id="KW-1185">Reference proteome</keyword>
<dbReference type="OrthoDB" id="689211at2759"/>
<evidence type="ECO:0000313" key="3">
    <source>
        <dbReference type="Proteomes" id="UP000324897"/>
    </source>
</evidence>
<dbReference type="AlphaFoldDB" id="A0A5J9T233"/>
<proteinExistence type="predicted"/>
<protein>
    <recommendedName>
        <fullName evidence="1">F-box domain-containing protein</fullName>
    </recommendedName>
</protein>
<comment type="caution">
    <text evidence="2">The sequence shown here is derived from an EMBL/GenBank/DDBJ whole genome shotgun (WGS) entry which is preliminary data.</text>
</comment>
<dbReference type="Pfam" id="PF08268">
    <property type="entry name" value="FBA_3"/>
    <property type="match status" value="1"/>
</dbReference>
<dbReference type="NCBIfam" id="TIGR01640">
    <property type="entry name" value="F_box_assoc_1"/>
    <property type="match status" value="1"/>
</dbReference>
<dbReference type="PANTHER" id="PTHR31111:SF133">
    <property type="entry name" value="OS07G0196600 PROTEIN"/>
    <property type="match status" value="1"/>
</dbReference>
<dbReference type="PANTHER" id="PTHR31111">
    <property type="entry name" value="BNAA05G37150D PROTEIN-RELATED"/>
    <property type="match status" value="1"/>
</dbReference>
<dbReference type="Pfam" id="PF00646">
    <property type="entry name" value="F-box"/>
    <property type="match status" value="1"/>
</dbReference>
<accession>A0A5J9T233</accession>
<organism evidence="2 3">
    <name type="scientific">Eragrostis curvula</name>
    <name type="common">weeping love grass</name>
    <dbReference type="NCBI Taxonomy" id="38414"/>
    <lineage>
        <taxon>Eukaryota</taxon>
        <taxon>Viridiplantae</taxon>
        <taxon>Streptophyta</taxon>
        <taxon>Embryophyta</taxon>
        <taxon>Tracheophyta</taxon>
        <taxon>Spermatophyta</taxon>
        <taxon>Magnoliopsida</taxon>
        <taxon>Liliopsida</taxon>
        <taxon>Poales</taxon>
        <taxon>Poaceae</taxon>
        <taxon>PACMAD clade</taxon>
        <taxon>Chloridoideae</taxon>
        <taxon>Eragrostideae</taxon>
        <taxon>Eragrostidinae</taxon>
        <taxon>Eragrostis</taxon>
    </lineage>
</organism>
<reference evidence="2 3" key="1">
    <citation type="journal article" date="2019" name="Sci. Rep.">
        <title>A high-quality genome of Eragrostis curvula grass provides insights into Poaceae evolution and supports new strategies to enhance forage quality.</title>
        <authorList>
            <person name="Carballo J."/>
            <person name="Santos B.A.C.M."/>
            <person name="Zappacosta D."/>
            <person name="Garbus I."/>
            <person name="Selva J.P."/>
            <person name="Gallo C.A."/>
            <person name="Diaz A."/>
            <person name="Albertini E."/>
            <person name="Caccamo M."/>
            <person name="Echenique V."/>
        </authorList>
    </citation>
    <scope>NUCLEOTIDE SEQUENCE [LARGE SCALE GENOMIC DNA]</scope>
    <source>
        <strain evidence="3">cv. Victoria</strain>
        <tissue evidence="2">Leaf</tissue>
    </source>
</reference>
<evidence type="ECO:0000313" key="2">
    <source>
        <dbReference type="EMBL" id="TVU05372.1"/>
    </source>
</evidence>
<dbReference type="PROSITE" id="PS50181">
    <property type="entry name" value="FBOX"/>
    <property type="match status" value="1"/>
</dbReference>
<dbReference type="Gene3D" id="1.20.1280.50">
    <property type="match status" value="1"/>
</dbReference>